<proteinExistence type="predicted"/>
<dbReference type="Proteomes" id="UP001437256">
    <property type="component" value="Unassembled WGS sequence"/>
</dbReference>
<comment type="caution">
    <text evidence="1">The sequence shown here is derived from an EMBL/GenBank/DDBJ whole genome shotgun (WGS) entry which is preliminary data.</text>
</comment>
<name>A0ABR2ZVU7_9AGAR</name>
<evidence type="ECO:0000313" key="2">
    <source>
        <dbReference type="Proteomes" id="UP001437256"/>
    </source>
</evidence>
<sequence>MSLGEKLPSPEVSKTEASLGLQIQLVEKLLAVGQAKEDSLFVLWCTGQLESLFQKLSKLEAGVVEFIIKVAESKPNPSEALQDMVLSKFSPVTHSNSKMWKALFDKLRKLSQCDSSPFNQSIVGQLTIQCLQ</sequence>
<dbReference type="EMBL" id="JBBXMP010000055">
    <property type="protein sequence ID" value="KAL0064908.1"/>
    <property type="molecule type" value="Genomic_DNA"/>
</dbReference>
<accession>A0ABR2ZVU7</accession>
<reference evidence="1 2" key="1">
    <citation type="submission" date="2024-05" db="EMBL/GenBank/DDBJ databases">
        <title>A draft genome resource for the thread blight pathogen Marasmius tenuissimus strain MS-2.</title>
        <authorList>
            <person name="Yulfo-Soto G.E."/>
            <person name="Baruah I.K."/>
            <person name="Amoako-Attah I."/>
            <person name="Bukari Y."/>
            <person name="Meinhardt L.W."/>
            <person name="Bailey B.A."/>
            <person name="Cohen S.P."/>
        </authorList>
    </citation>
    <scope>NUCLEOTIDE SEQUENCE [LARGE SCALE GENOMIC DNA]</scope>
    <source>
        <strain evidence="1 2">MS-2</strain>
    </source>
</reference>
<evidence type="ECO:0000313" key="1">
    <source>
        <dbReference type="EMBL" id="KAL0064908.1"/>
    </source>
</evidence>
<organism evidence="1 2">
    <name type="scientific">Marasmius tenuissimus</name>
    <dbReference type="NCBI Taxonomy" id="585030"/>
    <lineage>
        <taxon>Eukaryota</taxon>
        <taxon>Fungi</taxon>
        <taxon>Dikarya</taxon>
        <taxon>Basidiomycota</taxon>
        <taxon>Agaricomycotina</taxon>
        <taxon>Agaricomycetes</taxon>
        <taxon>Agaricomycetidae</taxon>
        <taxon>Agaricales</taxon>
        <taxon>Marasmiineae</taxon>
        <taxon>Marasmiaceae</taxon>
        <taxon>Marasmius</taxon>
    </lineage>
</organism>
<keyword evidence="2" id="KW-1185">Reference proteome</keyword>
<gene>
    <name evidence="1" type="ORF">AAF712_008163</name>
</gene>
<protein>
    <submittedName>
        <fullName evidence="1">Uncharacterized protein</fullName>
    </submittedName>
</protein>